<accession>F5YRD7</accession>
<evidence type="ECO:0000259" key="1">
    <source>
        <dbReference type="Pfam" id="PF12733"/>
    </source>
</evidence>
<protein>
    <submittedName>
        <fullName evidence="2">Putative von Willebrand factor, type A</fullName>
    </submittedName>
</protein>
<feature type="domain" description="Cadherin-like beta-sandwich-like" evidence="1">
    <location>
        <begin position="233"/>
        <end position="317"/>
    </location>
</feature>
<dbReference type="Pfam" id="PF12733">
    <property type="entry name" value="Cadherin-like"/>
    <property type="match status" value="4"/>
</dbReference>
<reference evidence="3" key="1">
    <citation type="submission" date="2009-12" db="EMBL/GenBank/DDBJ databases">
        <title>Complete sequence of Treponema primitia strain ZAS-2.</title>
        <authorList>
            <person name="Tetu S.G."/>
            <person name="Matson E."/>
            <person name="Ren Q."/>
            <person name="Seshadri R."/>
            <person name="Elbourne L."/>
            <person name="Hassan K.A."/>
            <person name="Durkin A."/>
            <person name="Radune D."/>
            <person name="Mohamoud Y."/>
            <person name="Shay R."/>
            <person name="Jin S."/>
            <person name="Zhang X."/>
            <person name="Lucey K."/>
            <person name="Ballor N.R."/>
            <person name="Ottesen E."/>
            <person name="Rosenthal R."/>
            <person name="Allen A."/>
            <person name="Leadbetter J.R."/>
            <person name="Paulsen I.T."/>
        </authorList>
    </citation>
    <scope>NUCLEOTIDE SEQUENCE [LARGE SCALE GENOMIC DNA]</scope>
    <source>
        <strain evidence="3">ATCC BAA-887 / DSM 12427 / ZAS-2</strain>
    </source>
</reference>
<dbReference type="eggNOG" id="COG5184">
    <property type="taxonomic scope" value="Bacteria"/>
</dbReference>
<gene>
    <name evidence="2" type="ordered locus">TREPR_1297</name>
</gene>
<dbReference type="KEGG" id="tpi:TREPR_1297"/>
<reference evidence="2 3" key="2">
    <citation type="journal article" date="2011" name="ISME J.">
        <title>RNA-seq reveals cooperative metabolic interactions between two termite-gut spirochete species in co-culture.</title>
        <authorList>
            <person name="Rosenthal A.Z."/>
            <person name="Matson E.G."/>
            <person name="Eldar A."/>
            <person name="Leadbetter J.R."/>
        </authorList>
    </citation>
    <scope>NUCLEOTIDE SEQUENCE [LARGE SCALE GENOMIC DNA]</scope>
    <source>
        <strain evidence="3">ATCC BAA-887 / DSM 12427 / ZAS-2</strain>
    </source>
</reference>
<organism evidence="2 3">
    <name type="scientific">Treponema primitia (strain ATCC BAA-887 / DSM 12427 / ZAS-2)</name>
    <dbReference type="NCBI Taxonomy" id="545694"/>
    <lineage>
        <taxon>Bacteria</taxon>
        <taxon>Pseudomonadati</taxon>
        <taxon>Spirochaetota</taxon>
        <taxon>Spirochaetia</taxon>
        <taxon>Spirochaetales</taxon>
        <taxon>Treponemataceae</taxon>
        <taxon>Treponema</taxon>
    </lineage>
</organism>
<dbReference type="InterPro" id="IPR025883">
    <property type="entry name" value="Cadherin-like_domain"/>
</dbReference>
<keyword evidence="3" id="KW-1185">Reference proteome</keyword>
<feature type="domain" description="Cadherin-like beta-sandwich-like" evidence="1">
    <location>
        <begin position="327"/>
        <end position="415"/>
    </location>
</feature>
<feature type="domain" description="Cadherin-like beta-sandwich-like" evidence="1">
    <location>
        <begin position="58"/>
        <end position="132"/>
    </location>
</feature>
<dbReference type="STRING" id="545694.TREPR_1297"/>
<evidence type="ECO:0000313" key="2">
    <source>
        <dbReference type="EMBL" id="AEF84672.1"/>
    </source>
</evidence>
<evidence type="ECO:0000313" key="3">
    <source>
        <dbReference type="Proteomes" id="UP000009223"/>
    </source>
</evidence>
<dbReference type="AlphaFoldDB" id="F5YRD7"/>
<proteinExistence type="predicted"/>
<name>F5YRD7_TREPZ</name>
<dbReference type="Proteomes" id="UP000009223">
    <property type="component" value="Chromosome"/>
</dbReference>
<feature type="domain" description="Cadherin-like beta-sandwich-like" evidence="1">
    <location>
        <begin position="139"/>
        <end position="224"/>
    </location>
</feature>
<dbReference type="EMBL" id="CP001843">
    <property type="protein sequence ID" value="AEF84672.1"/>
    <property type="molecule type" value="Genomic_DNA"/>
</dbReference>
<sequence length="619" mass="64524">MIPSSPNPVELEPGQVKTITITVSAESGNTKQYIIRATRLTATQTDATLRTLTYNGVTVPGFSPTGDTEYTFTVPYATESVTLAATLVNTAGEVILPTPNPVELVPGEEKTITVTGKAASGDTKDYTIKVTRLHASANLSSITINGVQVPGFSPTGSSYTITVPYAGNETITVAATGNAEGSTLDYSIDPDSPVALVAGVEKTITVKGKSVSGAIKEYTLIVTRALPSDNAKLSSLSISPWALSPPFAPDTLEYTASVANGITSLTVSASKQDPLAAAPTLPTNPVSLNVGANTIQVTVHAEDPAIAQTYKIVVTRRPEDLNNAKLATLSVNGVPVPGFDPDIGGPYAVNAAYRIDTITLAAQTEEEKTGVTLSGDTLDTAHPFASEVSEGGTKTFTVNSAKGTGTKTYTIVVTRLPASTINTLSSITVSAGTLTPKFTSTGNFYSVEIPYLTPNVTVNAVKTNAEATVVLSVSNGLAITNGVVTLNASTPYPFTVTATVTPESLGAPERYYIEFRQQGQLSVTITQPDEVIDLATDIGNNLSIAGGGYITVTADISGISNFEWYVDGTSIGQGFDNFNGTYSVNITAASVGVGTHTVLLQFYKDEIYYGSEVSFKVGK</sequence>
<dbReference type="OrthoDB" id="1198496at2"/>
<dbReference type="HOGENOM" id="CLU_441404_0_0_12"/>